<dbReference type="KEGG" id="bfu:BCIN_05g02480"/>
<organism evidence="1 2">
    <name type="scientific">Botryotinia fuckeliana (strain B05.10)</name>
    <name type="common">Noble rot fungus</name>
    <name type="synonym">Botrytis cinerea</name>
    <dbReference type="NCBI Taxonomy" id="332648"/>
    <lineage>
        <taxon>Eukaryota</taxon>
        <taxon>Fungi</taxon>
        <taxon>Dikarya</taxon>
        <taxon>Ascomycota</taxon>
        <taxon>Pezizomycotina</taxon>
        <taxon>Leotiomycetes</taxon>
        <taxon>Helotiales</taxon>
        <taxon>Sclerotiniaceae</taxon>
        <taxon>Botrytis</taxon>
    </lineage>
</organism>
<reference evidence="1 2" key="1">
    <citation type="journal article" date="2011" name="PLoS Genet.">
        <title>Genomic analysis of the necrotrophic fungal pathogens Sclerotinia sclerotiorum and Botrytis cinerea.</title>
        <authorList>
            <person name="Amselem J."/>
            <person name="Cuomo C.A."/>
            <person name="van Kan J.A."/>
            <person name="Viaud M."/>
            <person name="Benito E.P."/>
            <person name="Couloux A."/>
            <person name="Coutinho P.M."/>
            <person name="de Vries R.P."/>
            <person name="Dyer P.S."/>
            <person name="Fillinger S."/>
            <person name="Fournier E."/>
            <person name="Gout L."/>
            <person name="Hahn M."/>
            <person name="Kohn L."/>
            <person name="Lapalu N."/>
            <person name="Plummer K.M."/>
            <person name="Pradier J.M."/>
            <person name="Quevillon E."/>
            <person name="Sharon A."/>
            <person name="Simon A."/>
            <person name="ten Have A."/>
            <person name="Tudzynski B."/>
            <person name="Tudzynski P."/>
            <person name="Wincker P."/>
            <person name="Andrew M."/>
            <person name="Anthouard V."/>
            <person name="Beever R.E."/>
            <person name="Beffa R."/>
            <person name="Benoit I."/>
            <person name="Bouzid O."/>
            <person name="Brault B."/>
            <person name="Chen Z."/>
            <person name="Choquer M."/>
            <person name="Collemare J."/>
            <person name="Cotton P."/>
            <person name="Danchin E.G."/>
            <person name="Da Silva C."/>
            <person name="Gautier A."/>
            <person name="Giraud C."/>
            <person name="Giraud T."/>
            <person name="Gonzalez C."/>
            <person name="Grossetete S."/>
            <person name="Guldener U."/>
            <person name="Henrissat B."/>
            <person name="Howlett B.J."/>
            <person name="Kodira C."/>
            <person name="Kretschmer M."/>
            <person name="Lappartient A."/>
            <person name="Leroch M."/>
            <person name="Levis C."/>
            <person name="Mauceli E."/>
            <person name="Neuveglise C."/>
            <person name="Oeser B."/>
            <person name="Pearson M."/>
            <person name="Poulain J."/>
            <person name="Poussereau N."/>
            <person name="Quesneville H."/>
            <person name="Rascle C."/>
            <person name="Schumacher J."/>
            <person name="Segurens B."/>
            <person name="Sexton A."/>
            <person name="Silva E."/>
            <person name="Sirven C."/>
            <person name="Soanes D.M."/>
            <person name="Talbot N.J."/>
            <person name="Templeton M."/>
            <person name="Yandava C."/>
            <person name="Yarden O."/>
            <person name="Zeng Q."/>
            <person name="Rollins J.A."/>
            <person name="Lebrun M.H."/>
            <person name="Dickman M."/>
        </authorList>
    </citation>
    <scope>NUCLEOTIDE SEQUENCE [LARGE SCALE GENOMIC DNA]</scope>
    <source>
        <strain evidence="1 2">B05.10</strain>
    </source>
</reference>
<dbReference type="GeneID" id="36394171"/>
<dbReference type="EMBL" id="CP009809">
    <property type="protein sequence ID" value="ATZ49847.1"/>
    <property type="molecule type" value="Genomic_DNA"/>
</dbReference>
<protein>
    <submittedName>
        <fullName evidence="1">Uncharacterized protein</fullName>
    </submittedName>
</protein>
<name>A0A384JHF2_BOTFB</name>
<gene>
    <name evidence="1" type="ORF">BCIN_05g02480</name>
</gene>
<dbReference type="Proteomes" id="UP000001798">
    <property type="component" value="Chromosome 5"/>
</dbReference>
<keyword evidence="2" id="KW-1185">Reference proteome</keyword>
<dbReference type="RefSeq" id="XP_024548689.1">
    <property type="nucleotide sequence ID" value="XM_024692907.1"/>
</dbReference>
<reference evidence="1 2" key="3">
    <citation type="journal article" date="2017" name="Mol. Plant Pathol.">
        <title>A gapless genome sequence of the fungus Botrytis cinerea.</title>
        <authorList>
            <person name="Van Kan J.A."/>
            <person name="Stassen J.H."/>
            <person name="Mosbach A."/>
            <person name="Van Der Lee T.A."/>
            <person name="Faino L."/>
            <person name="Farmer A.D."/>
            <person name="Papasotiriou D.G."/>
            <person name="Zhou S."/>
            <person name="Seidl M.F."/>
            <person name="Cottam E."/>
            <person name="Edel D."/>
            <person name="Hahn M."/>
            <person name="Schwartz D.C."/>
            <person name="Dietrich R.A."/>
            <person name="Widdison S."/>
            <person name="Scalliet G."/>
        </authorList>
    </citation>
    <scope>NUCLEOTIDE SEQUENCE [LARGE SCALE GENOMIC DNA]</scope>
    <source>
        <strain evidence="1 2">B05.10</strain>
    </source>
</reference>
<proteinExistence type="predicted"/>
<sequence length="138" mass="15631">MHFQPSRCLMGATSEIMFACDAMCSVHPSFRPHPAVSRFPEKGNFNRVNLSCFLLQSKVSTENPRLSCLKNPSAYTGKDLFHTKRNVSSTLVKRTACILIGPRLVKNEKILKGDLQELTSEVRFGPSLIQWRLLSHQR</sequence>
<reference evidence="1 2" key="2">
    <citation type="journal article" date="2012" name="Eukaryot. Cell">
        <title>Genome update of Botrytis cinerea strains B05.10 and T4.</title>
        <authorList>
            <person name="Staats M."/>
            <person name="van Kan J.A."/>
        </authorList>
    </citation>
    <scope>NUCLEOTIDE SEQUENCE [LARGE SCALE GENOMIC DNA]</scope>
    <source>
        <strain evidence="1 2">B05.10</strain>
    </source>
</reference>
<dbReference type="VEuPathDB" id="FungiDB:Bcin05g02480"/>
<evidence type="ECO:0000313" key="1">
    <source>
        <dbReference type="EMBL" id="ATZ49847.1"/>
    </source>
</evidence>
<dbReference type="AlphaFoldDB" id="A0A384JHF2"/>
<accession>A0A384JHF2</accession>
<dbReference type="OrthoDB" id="10595464at2759"/>
<evidence type="ECO:0000313" key="2">
    <source>
        <dbReference type="Proteomes" id="UP000001798"/>
    </source>
</evidence>